<protein>
    <submittedName>
        <fullName evidence="4">Uncharacterized protein</fullName>
    </submittedName>
</protein>
<comment type="caution">
    <text evidence="4">The sequence shown here is derived from an EMBL/GenBank/DDBJ whole genome shotgun (WGS) entry which is preliminary data.</text>
</comment>
<keyword evidence="2" id="KW-1133">Transmembrane helix</keyword>
<reference evidence="4" key="1">
    <citation type="submission" date="2022-11" db="EMBL/GenBank/DDBJ databases">
        <authorList>
            <person name="Petersen C."/>
        </authorList>
    </citation>
    <scope>NUCLEOTIDE SEQUENCE</scope>
    <source>
        <strain evidence="4">IBT 19713</strain>
    </source>
</reference>
<dbReference type="GeneID" id="83200689"/>
<dbReference type="OrthoDB" id="5406607at2759"/>
<feature type="transmembrane region" description="Helical" evidence="2">
    <location>
        <begin position="253"/>
        <end position="274"/>
    </location>
</feature>
<sequence length="603" mass="67636">MPSKVALVVCALVCGSVAAVLPKRDKTITIPDDVQWHPETQDICTATQYTDVISFFLGNYLTHAATVVKFPGEPFCITLLNMVLVILFPCLGAGRGLMMILRPSVRFKHPLQRALHSSALVMVIRSREWKPRDGDLLRSLSLRPDKVDRFGNDPDQYWRIAYGRKNLIGTYEKLYVKSTRLKLPLDSELLTEIPPWLLMNYGWTTRHMHVLKNYKVSGHYELPEGYGLVYVPTNALVEDTLGREQLDQIITPSYDLAGGIIAIIQIFFACSTLYQSRGYQINVYGYAAFGFTVLPYLFMSLVNLIANCVAPNYSQLHLVHTEIMEEAIQRGGNFTHVVGKLESEPLHVKSLVVFLGAFRQNGNEMQCRLGEKLYMHNSTEPMSCDSLYKSEHKQYLDTDTYKDAENSVSALPSENTTRGKESEEEKKNGENRLELDAPVCPILINPACYCFKLAYQNTSSTSILHRNRHYGPRSTLFAAAVWVIAALSLIPIGIMSGFKANDSTLAQRVWLMAWYAVGIVSVSNPFFSDWIVGRGYDRAIEIRSHMKEHSGTNKTSTGFTWIRGSIFSMISLLGYLALFATPAIGRFVVVGQQLLAYGSCTGL</sequence>
<evidence type="ECO:0000256" key="2">
    <source>
        <dbReference type="SAM" id="Phobius"/>
    </source>
</evidence>
<keyword evidence="5" id="KW-1185">Reference proteome</keyword>
<keyword evidence="2" id="KW-0812">Transmembrane</keyword>
<keyword evidence="3" id="KW-0732">Signal</keyword>
<dbReference type="Proteomes" id="UP001150941">
    <property type="component" value="Unassembled WGS sequence"/>
</dbReference>
<keyword evidence="2" id="KW-0472">Membrane</keyword>
<dbReference type="RefSeq" id="XP_058332389.1">
    <property type="nucleotide sequence ID" value="XM_058473386.1"/>
</dbReference>
<feature type="transmembrane region" description="Helical" evidence="2">
    <location>
        <begin position="286"/>
        <end position="306"/>
    </location>
</feature>
<feature type="transmembrane region" description="Helical" evidence="2">
    <location>
        <begin position="79"/>
        <end position="101"/>
    </location>
</feature>
<gene>
    <name evidence="4" type="ORF">N7468_004089</name>
</gene>
<evidence type="ECO:0000313" key="4">
    <source>
        <dbReference type="EMBL" id="KAJ5239470.1"/>
    </source>
</evidence>
<proteinExistence type="predicted"/>
<feature type="signal peptide" evidence="3">
    <location>
        <begin position="1"/>
        <end position="19"/>
    </location>
</feature>
<dbReference type="EMBL" id="JAPQKS010000003">
    <property type="protein sequence ID" value="KAJ5239470.1"/>
    <property type="molecule type" value="Genomic_DNA"/>
</dbReference>
<dbReference type="AlphaFoldDB" id="A0A9W9TS83"/>
<feature type="transmembrane region" description="Helical" evidence="2">
    <location>
        <begin position="476"/>
        <end position="498"/>
    </location>
</feature>
<organism evidence="4 5">
    <name type="scientific">Penicillium chermesinum</name>
    <dbReference type="NCBI Taxonomy" id="63820"/>
    <lineage>
        <taxon>Eukaryota</taxon>
        <taxon>Fungi</taxon>
        <taxon>Dikarya</taxon>
        <taxon>Ascomycota</taxon>
        <taxon>Pezizomycotina</taxon>
        <taxon>Eurotiomycetes</taxon>
        <taxon>Eurotiomycetidae</taxon>
        <taxon>Eurotiales</taxon>
        <taxon>Aspergillaceae</taxon>
        <taxon>Penicillium</taxon>
    </lineage>
</organism>
<evidence type="ECO:0000313" key="5">
    <source>
        <dbReference type="Proteomes" id="UP001150941"/>
    </source>
</evidence>
<evidence type="ECO:0000256" key="1">
    <source>
        <dbReference type="SAM" id="MobiDB-lite"/>
    </source>
</evidence>
<accession>A0A9W9TS83</accession>
<evidence type="ECO:0000256" key="3">
    <source>
        <dbReference type="SAM" id="SignalP"/>
    </source>
</evidence>
<feature type="compositionally biased region" description="Polar residues" evidence="1">
    <location>
        <begin position="406"/>
        <end position="416"/>
    </location>
</feature>
<feature type="compositionally biased region" description="Basic and acidic residues" evidence="1">
    <location>
        <begin position="417"/>
        <end position="430"/>
    </location>
</feature>
<feature type="transmembrane region" description="Helical" evidence="2">
    <location>
        <begin position="566"/>
        <end position="589"/>
    </location>
</feature>
<name>A0A9W9TS83_9EURO</name>
<feature type="region of interest" description="Disordered" evidence="1">
    <location>
        <begin position="406"/>
        <end position="430"/>
    </location>
</feature>
<reference evidence="4" key="2">
    <citation type="journal article" date="2023" name="IMA Fungus">
        <title>Comparative genomic study of the Penicillium genus elucidates a diverse pangenome and 15 lateral gene transfer events.</title>
        <authorList>
            <person name="Petersen C."/>
            <person name="Sorensen T."/>
            <person name="Nielsen M.R."/>
            <person name="Sondergaard T.E."/>
            <person name="Sorensen J.L."/>
            <person name="Fitzpatrick D.A."/>
            <person name="Frisvad J.C."/>
            <person name="Nielsen K.L."/>
        </authorList>
    </citation>
    <scope>NUCLEOTIDE SEQUENCE</scope>
    <source>
        <strain evidence="4">IBT 19713</strain>
    </source>
</reference>
<feature type="transmembrane region" description="Helical" evidence="2">
    <location>
        <begin position="510"/>
        <end position="532"/>
    </location>
</feature>
<feature type="chain" id="PRO_5040916977" evidence="3">
    <location>
        <begin position="20"/>
        <end position="603"/>
    </location>
</feature>